<dbReference type="AlphaFoldDB" id="A0A2K1IJJ2"/>
<accession>A0A2K1IJJ2</accession>
<gene>
    <name evidence="1" type="ORF">PHYPA_028140</name>
</gene>
<dbReference type="Proteomes" id="UP000006727">
    <property type="component" value="Chromosome 23"/>
</dbReference>
<evidence type="ECO:0000313" key="1">
    <source>
        <dbReference type="EMBL" id="PNR29447.1"/>
    </source>
</evidence>
<sequence length="45" mass="5256">MRRMNQILITLERLGFNGHNQKNSMIGLVDCYFSQKLEEVAWATV</sequence>
<organism evidence="1">
    <name type="scientific">Physcomitrium patens</name>
    <name type="common">Spreading-leaved earth moss</name>
    <name type="synonym">Physcomitrella patens</name>
    <dbReference type="NCBI Taxonomy" id="3218"/>
    <lineage>
        <taxon>Eukaryota</taxon>
        <taxon>Viridiplantae</taxon>
        <taxon>Streptophyta</taxon>
        <taxon>Embryophyta</taxon>
        <taxon>Bryophyta</taxon>
        <taxon>Bryophytina</taxon>
        <taxon>Bryopsida</taxon>
        <taxon>Funariidae</taxon>
        <taxon>Funariales</taxon>
        <taxon>Funariaceae</taxon>
        <taxon>Physcomitrium</taxon>
    </lineage>
</organism>
<reference evidence="1 3" key="1">
    <citation type="journal article" date="2008" name="Science">
        <title>The Physcomitrella genome reveals evolutionary insights into the conquest of land by plants.</title>
        <authorList>
            <person name="Rensing S."/>
            <person name="Lang D."/>
            <person name="Zimmer A."/>
            <person name="Terry A."/>
            <person name="Salamov A."/>
            <person name="Shapiro H."/>
            <person name="Nishiyama T."/>
            <person name="Perroud P.-F."/>
            <person name="Lindquist E."/>
            <person name="Kamisugi Y."/>
            <person name="Tanahashi T."/>
            <person name="Sakakibara K."/>
            <person name="Fujita T."/>
            <person name="Oishi K."/>
            <person name="Shin-I T."/>
            <person name="Kuroki Y."/>
            <person name="Toyoda A."/>
            <person name="Suzuki Y."/>
            <person name="Hashimoto A."/>
            <person name="Yamaguchi K."/>
            <person name="Sugano A."/>
            <person name="Kohara Y."/>
            <person name="Fujiyama A."/>
            <person name="Anterola A."/>
            <person name="Aoki S."/>
            <person name="Ashton N."/>
            <person name="Barbazuk W.B."/>
            <person name="Barker E."/>
            <person name="Bennetzen J."/>
            <person name="Bezanilla M."/>
            <person name="Blankenship R."/>
            <person name="Cho S.H."/>
            <person name="Dutcher S."/>
            <person name="Estelle M."/>
            <person name="Fawcett J.A."/>
            <person name="Gundlach H."/>
            <person name="Hanada K."/>
            <person name="Heyl A."/>
            <person name="Hicks K.A."/>
            <person name="Hugh J."/>
            <person name="Lohr M."/>
            <person name="Mayer K."/>
            <person name="Melkozernov A."/>
            <person name="Murata T."/>
            <person name="Nelson D."/>
            <person name="Pils B."/>
            <person name="Prigge M."/>
            <person name="Reiss B."/>
            <person name="Renner T."/>
            <person name="Rombauts S."/>
            <person name="Rushton P."/>
            <person name="Sanderfoot A."/>
            <person name="Schween G."/>
            <person name="Shiu S.-H."/>
            <person name="Stueber K."/>
            <person name="Theodoulou F.L."/>
            <person name="Tu H."/>
            <person name="Van de Peer Y."/>
            <person name="Verrier P.J."/>
            <person name="Waters E."/>
            <person name="Wood A."/>
            <person name="Yang L."/>
            <person name="Cove D."/>
            <person name="Cuming A."/>
            <person name="Hasebe M."/>
            <person name="Lucas S."/>
            <person name="Mishler D.B."/>
            <person name="Reski R."/>
            <person name="Grigoriev I."/>
            <person name="Quatrano R.S."/>
            <person name="Boore J.L."/>
        </authorList>
    </citation>
    <scope>NUCLEOTIDE SEQUENCE [LARGE SCALE GENOMIC DNA]</scope>
    <source>
        <strain evidence="2 3">cv. Gransden 2004</strain>
    </source>
</reference>
<protein>
    <submittedName>
        <fullName evidence="1 2">Uncharacterized protein</fullName>
    </submittedName>
</protein>
<dbReference type="EMBL" id="ABEU02000023">
    <property type="protein sequence ID" value="PNR29447.1"/>
    <property type="molecule type" value="Genomic_DNA"/>
</dbReference>
<evidence type="ECO:0000313" key="2">
    <source>
        <dbReference type="EnsemblPlants" id="Pp3c23_15740V3.1"/>
    </source>
</evidence>
<evidence type="ECO:0000313" key="3">
    <source>
        <dbReference type="Proteomes" id="UP000006727"/>
    </source>
</evidence>
<proteinExistence type="predicted"/>
<dbReference type="Gramene" id="Pp3c23_15740V3.1">
    <property type="protein sequence ID" value="Pp3c23_15740V3.1"/>
    <property type="gene ID" value="Pp3c23_15740"/>
</dbReference>
<name>A0A2K1IJJ2_PHYPA</name>
<reference evidence="2" key="3">
    <citation type="submission" date="2020-12" db="UniProtKB">
        <authorList>
            <consortium name="EnsemblPlants"/>
        </authorList>
    </citation>
    <scope>IDENTIFICATION</scope>
</reference>
<reference evidence="1 3" key="2">
    <citation type="journal article" date="2018" name="Plant J.">
        <title>The Physcomitrella patens chromosome-scale assembly reveals moss genome structure and evolution.</title>
        <authorList>
            <person name="Lang D."/>
            <person name="Ullrich K.K."/>
            <person name="Murat F."/>
            <person name="Fuchs J."/>
            <person name="Jenkins J."/>
            <person name="Haas F.B."/>
            <person name="Piednoel M."/>
            <person name="Gundlach H."/>
            <person name="Van Bel M."/>
            <person name="Meyberg R."/>
            <person name="Vives C."/>
            <person name="Morata J."/>
            <person name="Symeonidi A."/>
            <person name="Hiss M."/>
            <person name="Muchero W."/>
            <person name="Kamisugi Y."/>
            <person name="Saleh O."/>
            <person name="Blanc G."/>
            <person name="Decker E.L."/>
            <person name="van Gessel N."/>
            <person name="Grimwood J."/>
            <person name="Hayes R.D."/>
            <person name="Graham S.W."/>
            <person name="Gunter L.E."/>
            <person name="McDaniel S.F."/>
            <person name="Hoernstein S.N.W."/>
            <person name="Larsson A."/>
            <person name="Li F.W."/>
            <person name="Perroud P.F."/>
            <person name="Phillips J."/>
            <person name="Ranjan P."/>
            <person name="Rokshar D.S."/>
            <person name="Rothfels C.J."/>
            <person name="Schneider L."/>
            <person name="Shu S."/>
            <person name="Stevenson D.W."/>
            <person name="Thummler F."/>
            <person name="Tillich M."/>
            <person name="Villarreal Aguilar J.C."/>
            <person name="Widiez T."/>
            <person name="Wong G.K."/>
            <person name="Wymore A."/>
            <person name="Zhang Y."/>
            <person name="Zimmer A.D."/>
            <person name="Quatrano R.S."/>
            <person name="Mayer K.F.X."/>
            <person name="Goodstein D."/>
            <person name="Casacuberta J.M."/>
            <person name="Vandepoele K."/>
            <person name="Reski R."/>
            <person name="Cuming A.C."/>
            <person name="Tuskan G.A."/>
            <person name="Maumus F."/>
            <person name="Salse J."/>
            <person name="Schmutz J."/>
            <person name="Rensing S.A."/>
        </authorList>
    </citation>
    <scope>NUCLEOTIDE SEQUENCE [LARGE SCALE GENOMIC DNA]</scope>
    <source>
        <strain evidence="2 3">cv. Gransden 2004</strain>
    </source>
</reference>
<dbReference type="InParanoid" id="A0A2K1IJJ2"/>
<keyword evidence="3" id="KW-1185">Reference proteome</keyword>
<dbReference type="EnsemblPlants" id="Pp3c23_15740V3.1">
    <property type="protein sequence ID" value="Pp3c23_15740V3.1"/>
    <property type="gene ID" value="Pp3c23_15740"/>
</dbReference>